<gene>
    <name evidence="2" type="ORF">B9W14_02535</name>
</gene>
<proteinExistence type="predicted"/>
<evidence type="ECO:0000313" key="3">
    <source>
        <dbReference type="Proteomes" id="UP000244910"/>
    </source>
</evidence>
<feature type="domain" description="BAAT/Acyl-CoA thioester hydrolase C-terminal" evidence="1">
    <location>
        <begin position="67"/>
        <end position="237"/>
    </location>
</feature>
<dbReference type="OrthoDB" id="8922993at2"/>
<reference evidence="3" key="1">
    <citation type="submission" date="2017-04" db="EMBL/GenBank/DDBJ databases">
        <authorList>
            <person name="Song Y."/>
            <person name="Cho B.-K."/>
        </authorList>
    </citation>
    <scope>NUCLEOTIDE SEQUENCE [LARGE SCALE GENOMIC DNA]</scope>
    <source>
        <strain evidence="3">SL1</strain>
    </source>
</reference>
<dbReference type="GO" id="GO:0006631">
    <property type="term" value="P:fatty acid metabolic process"/>
    <property type="evidence" value="ECO:0007669"/>
    <property type="project" value="TreeGrafter"/>
</dbReference>
<dbReference type="PANTHER" id="PTHR10824:SF4">
    <property type="entry name" value="ACYL-COENZYME A THIOESTERASE 1-LIKE"/>
    <property type="match status" value="1"/>
</dbReference>
<organism evidence="2 3">
    <name type="scientific">Clostridium drakei</name>
    <dbReference type="NCBI Taxonomy" id="332101"/>
    <lineage>
        <taxon>Bacteria</taxon>
        <taxon>Bacillati</taxon>
        <taxon>Bacillota</taxon>
        <taxon>Clostridia</taxon>
        <taxon>Eubacteriales</taxon>
        <taxon>Clostridiaceae</taxon>
        <taxon>Clostridium</taxon>
    </lineage>
</organism>
<dbReference type="GO" id="GO:0006637">
    <property type="term" value="P:acyl-CoA metabolic process"/>
    <property type="evidence" value="ECO:0007669"/>
    <property type="project" value="TreeGrafter"/>
</dbReference>
<evidence type="ECO:0000259" key="1">
    <source>
        <dbReference type="Pfam" id="PF08840"/>
    </source>
</evidence>
<dbReference type="InterPro" id="IPR029058">
    <property type="entry name" value="AB_hydrolase_fold"/>
</dbReference>
<dbReference type="RefSeq" id="WP_032078947.1">
    <property type="nucleotide sequence ID" value="NZ_CP020953.1"/>
</dbReference>
<dbReference type="PANTHER" id="PTHR10824">
    <property type="entry name" value="ACYL-COENZYME A THIOESTERASE-RELATED"/>
    <property type="match status" value="1"/>
</dbReference>
<keyword evidence="2" id="KW-0378">Hydrolase</keyword>
<sequence>MKEYRTKEIYGDFYENEGKPLVVIIAGSRPGLPLVSEKLMDYLIPDYNVLRLAYYGVPGLSESLENVPLEYFINAANYIKENYKVADNKVIFIGCSKGGEAALLLTKYMESAVTIACVASCYVFQGLPNDLYSMSQVPPKSSWSFNNKELPYIKFEFDEDDIEDTKNQYFCKIHEKSIEKNFNQEALINIDNYKGKIFLLSSENDRYWPSKKMSNMLGQNSKNKNNVKHVCLNLEGHGFLTYDESVNEMIQYLEEIKQA</sequence>
<dbReference type="SUPFAM" id="SSF53474">
    <property type="entry name" value="alpha/beta-Hydrolases"/>
    <property type="match status" value="1"/>
</dbReference>
<keyword evidence="3" id="KW-1185">Reference proteome</keyword>
<accession>A0A2U8DL36</accession>
<dbReference type="Gene3D" id="3.40.50.1820">
    <property type="entry name" value="alpha/beta hydrolase"/>
    <property type="match status" value="1"/>
</dbReference>
<dbReference type="EMBL" id="CP020953">
    <property type="protein sequence ID" value="AWI03416.1"/>
    <property type="molecule type" value="Genomic_DNA"/>
</dbReference>
<dbReference type="Pfam" id="PF08840">
    <property type="entry name" value="BAAT_C"/>
    <property type="match status" value="1"/>
</dbReference>
<protein>
    <submittedName>
        <fullName evidence="2">Acyl-CoA thioester hydrolase</fullName>
    </submittedName>
</protein>
<dbReference type="AlphaFoldDB" id="A0A2U8DL36"/>
<dbReference type="InterPro" id="IPR014940">
    <property type="entry name" value="BAAT_C"/>
</dbReference>
<dbReference type="GO" id="GO:0047617">
    <property type="term" value="F:fatty acyl-CoA hydrolase activity"/>
    <property type="evidence" value="ECO:0007669"/>
    <property type="project" value="TreeGrafter"/>
</dbReference>
<evidence type="ECO:0000313" key="2">
    <source>
        <dbReference type="EMBL" id="AWI03416.1"/>
    </source>
</evidence>
<name>A0A2U8DL36_9CLOT</name>
<dbReference type="Proteomes" id="UP000244910">
    <property type="component" value="Chromosome"/>
</dbReference>
<dbReference type="KEGG" id="cdrk:B9W14_02535"/>